<sequence>MKRAAPLGTPTPATLLDSPTSPCQWRSEISTYGRIATAS</sequence>
<reference evidence="2" key="1">
    <citation type="submission" date="2014-09" db="EMBL/GenBank/DDBJ databases">
        <authorList>
            <person name="Magalhaes I.L.F."/>
            <person name="Oliveira U."/>
            <person name="Santos F.R."/>
            <person name="Vidigal T.H.D.A."/>
            <person name="Brescovit A.D."/>
            <person name="Santos A.J."/>
        </authorList>
    </citation>
    <scope>NUCLEOTIDE SEQUENCE</scope>
    <source>
        <tissue evidence="2">Shoot tissue taken approximately 20 cm above the soil surface</tissue>
    </source>
</reference>
<evidence type="ECO:0000256" key="1">
    <source>
        <dbReference type="SAM" id="MobiDB-lite"/>
    </source>
</evidence>
<dbReference type="EMBL" id="GBRH01241864">
    <property type="protein sequence ID" value="JAD56031.1"/>
    <property type="molecule type" value="Transcribed_RNA"/>
</dbReference>
<feature type="region of interest" description="Disordered" evidence="1">
    <location>
        <begin position="1"/>
        <end position="22"/>
    </location>
</feature>
<dbReference type="AlphaFoldDB" id="A0A0A9AY36"/>
<proteinExistence type="predicted"/>
<name>A0A0A9AY36_ARUDO</name>
<protein>
    <submittedName>
        <fullName evidence="2">Auxin efflux carrier family protein</fullName>
    </submittedName>
</protein>
<evidence type="ECO:0000313" key="2">
    <source>
        <dbReference type="EMBL" id="JAD56031.1"/>
    </source>
</evidence>
<reference evidence="2" key="2">
    <citation type="journal article" date="2015" name="Data Brief">
        <title>Shoot transcriptome of the giant reed, Arundo donax.</title>
        <authorList>
            <person name="Barrero R.A."/>
            <person name="Guerrero F.D."/>
            <person name="Moolhuijzen P."/>
            <person name="Goolsby J.A."/>
            <person name="Tidwell J."/>
            <person name="Bellgard S.E."/>
            <person name="Bellgard M.I."/>
        </authorList>
    </citation>
    <scope>NUCLEOTIDE SEQUENCE</scope>
    <source>
        <tissue evidence="2">Shoot tissue taken approximately 20 cm above the soil surface</tissue>
    </source>
</reference>
<accession>A0A0A9AY36</accession>
<organism evidence="2">
    <name type="scientific">Arundo donax</name>
    <name type="common">Giant reed</name>
    <name type="synonym">Donax arundinaceus</name>
    <dbReference type="NCBI Taxonomy" id="35708"/>
    <lineage>
        <taxon>Eukaryota</taxon>
        <taxon>Viridiplantae</taxon>
        <taxon>Streptophyta</taxon>
        <taxon>Embryophyta</taxon>
        <taxon>Tracheophyta</taxon>
        <taxon>Spermatophyta</taxon>
        <taxon>Magnoliopsida</taxon>
        <taxon>Liliopsida</taxon>
        <taxon>Poales</taxon>
        <taxon>Poaceae</taxon>
        <taxon>PACMAD clade</taxon>
        <taxon>Arundinoideae</taxon>
        <taxon>Arundineae</taxon>
        <taxon>Arundo</taxon>
    </lineage>
</organism>